<keyword evidence="2" id="KW-1185">Reference proteome</keyword>
<gene>
    <name evidence="1" type="ORF">ALC53_02688</name>
</gene>
<evidence type="ECO:0000313" key="2">
    <source>
        <dbReference type="Proteomes" id="UP000078540"/>
    </source>
</evidence>
<proteinExistence type="predicted"/>
<organism evidence="1 2">
    <name type="scientific">Atta colombica</name>
    <dbReference type="NCBI Taxonomy" id="520822"/>
    <lineage>
        <taxon>Eukaryota</taxon>
        <taxon>Metazoa</taxon>
        <taxon>Ecdysozoa</taxon>
        <taxon>Arthropoda</taxon>
        <taxon>Hexapoda</taxon>
        <taxon>Insecta</taxon>
        <taxon>Pterygota</taxon>
        <taxon>Neoptera</taxon>
        <taxon>Endopterygota</taxon>
        <taxon>Hymenoptera</taxon>
        <taxon>Apocrita</taxon>
        <taxon>Aculeata</taxon>
        <taxon>Formicoidea</taxon>
        <taxon>Formicidae</taxon>
        <taxon>Myrmicinae</taxon>
        <taxon>Atta</taxon>
    </lineage>
</organism>
<dbReference type="Proteomes" id="UP000078540">
    <property type="component" value="Unassembled WGS sequence"/>
</dbReference>
<dbReference type="EMBL" id="KQ976424">
    <property type="protein sequence ID" value="KYM88206.1"/>
    <property type="molecule type" value="Genomic_DNA"/>
</dbReference>
<name>A0A195BQG2_9HYME</name>
<sequence>MQAVKFDVGISALESRSKFSCCFRKTKNNEGTLVKRISPLSATQLECFFFLRIRGLCSSFIVKLSSQQGQNVYTVPRYAWPAARGYCVYILSTKIDSRGPKSPMTSLSSFFSSCDVGYEMTSQIIGGAKDPCIYIDMMIDVCTEESECLCNFYVGWLVSVLVFFNGEETGKTPRLAPLPTSVHWPCDIVAADVRLFFITRSRMFSLLRLQFLVFIGKLSTTATMISQTRPDI</sequence>
<evidence type="ECO:0000313" key="1">
    <source>
        <dbReference type="EMBL" id="KYM88206.1"/>
    </source>
</evidence>
<protein>
    <submittedName>
        <fullName evidence="1">Uncharacterized protein</fullName>
    </submittedName>
</protein>
<accession>A0A195BQG2</accession>
<dbReference type="AlphaFoldDB" id="A0A195BQG2"/>
<reference evidence="1 2" key="1">
    <citation type="submission" date="2015-09" db="EMBL/GenBank/DDBJ databases">
        <title>Atta colombica WGS genome.</title>
        <authorList>
            <person name="Nygaard S."/>
            <person name="Hu H."/>
            <person name="Boomsma J."/>
            <person name="Zhang G."/>
        </authorList>
    </citation>
    <scope>NUCLEOTIDE SEQUENCE [LARGE SCALE GENOMIC DNA]</scope>
    <source>
        <strain evidence="1">Treedump-2</strain>
        <tissue evidence="1">Whole body</tissue>
    </source>
</reference>